<feature type="compositionally biased region" description="Polar residues" evidence="10">
    <location>
        <begin position="726"/>
        <end position="741"/>
    </location>
</feature>
<evidence type="ECO:0000256" key="2">
    <source>
        <dbReference type="ARBA" id="ARBA00004906"/>
    </source>
</evidence>
<feature type="compositionally biased region" description="Polar residues" evidence="10">
    <location>
        <begin position="601"/>
        <end position="610"/>
    </location>
</feature>
<evidence type="ECO:0000256" key="7">
    <source>
        <dbReference type="ARBA" id="ARBA00022833"/>
    </source>
</evidence>
<dbReference type="CDD" id="cd15669">
    <property type="entry name" value="ePHD_PHF7_G2E3_like"/>
    <property type="match status" value="1"/>
</dbReference>
<evidence type="ECO:0008006" key="15">
    <source>
        <dbReference type="Google" id="ProtNLM"/>
    </source>
</evidence>
<feature type="compositionally biased region" description="Low complexity" evidence="10">
    <location>
        <begin position="1"/>
        <end position="26"/>
    </location>
</feature>
<dbReference type="InterPro" id="IPR034732">
    <property type="entry name" value="EPHD"/>
</dbReference>
<dbReference type="PROSITE" id="PS51805">
    <property type="entry name" value="EPHD"/>
    <property type="match status" value="1"/>
</dbReference>
<dbReference type="PROSITE" id="PS50089">
    <property type="entry name" value="ZF_RING_2"/>
    <property type="match status" value="1"/>
</dbReference>
<dbReference type="Pfam" id="PF13771">
    <property type="entry name" value="zf-HC5HC2H"/>
    <property type="match status" value="1"/>
</dbReference>
<keyword evidence="4" id="KW-0479">Metal-binding</keyword>
<dbReference type="SMART" id="SM00184">
    <property type="entry name" value="RING"/>
    <property type="match status" value="2"/>
</dbReference>
<dbReference type="Gene3D" id="3.30.40.10">
    <property type="entry name" value="Zinc/RING finger domain, C3HC4 (zinc finger)"/>
    <property type="match status" value="2"/>
</dbReference>
<dbReference type="EnsemblMetazoa" id="AALFPA23_017664.R25886">
    <property type="protein sequence ID" value="AALFPA23_017664.P25886"/>
    <property type="gene ID" value="AALFPA23_017664"/>
</dbReference>
<proteinExistence type="predicted"/>
<reference evidence="14" key="1">
    <citation type="journal article" date="2015" name="Proc. Natl. Acad. Sci. U.S.A.">
        <title>Genome sequence of the Asian Tiger mosquito, Aedes albopictus, reveals insights into its biology, genetics, and evolution.</title>
        <authorList>
            <person name="Chen X.G."/>
            <person name="Jiang X."/>
            <person name="Gu J."/>
            <person name="Xu M."/>
            <person name="Wu Y."/>
            <person name="Deng Y."/>
            <person name="Zhang C."/>
            <person name="Bonizzoni M."/>
            <person name="Dermauw W."/>
            <person name="Vontas J."/>
            <person name="Armbruster P."/>
            <person name="Huang X."/>
            <person name="Yang Y."/>
            <person name="Zhang H."/>
            <person name="He W."/>
            <person name="Peng H."/>
            <person name="Liu Y."/>
            <person name="Wu K."/>
            <person name="Chen J."/>
            <person name="Lirakis M."/>
            <person name="Topalis P."/>
            <person name="Van Leeuwen T."/>
            <person name="Hall A.B."/>
            <person name="Jiang X."/>
            <person name="Thorpe C."/>
            <person name="Mueller R.L."/>
            <person name="Sun C."/>
            <person name="Waterhouse R.M."/>
            <person name="Yan G."/>
            <person name="Tu Z.J."/>
            <person name="Fang X."/>
            <person name="James A.A."/>
        </authorList>
    </citation>
    <scope>NUCLEOTIDE SEQUENCE [LARGE SCALE GENOMIC DNA]</scope>
    <source>
        <strain evidence="14">Foshan</strain>
    </source>
</reference>
<comment type="pathway">
    <text evidence="2">Protein modification; protein ubiquitination.</text>
</comment>
<organism evidence="13 14">
    <name type="scientific">Aedes albopictus</name>
    <name type="common">Asian tiger mosquito</name>
    <name type="synonym">Stegomyia albopicta</name>
    <dbReference type="NCBI Taxonomy" id="7160"/>
    <lineage>
        <taxon>Eukaryota</taxon>
        <taxon>Metazoa</taxon>
        <taxon>Ecdysozoa</taxon>
        <taxon>Arthropoda</taxon>
        <taxon>Hexapoda</taxon>
        <taxon>Insecta</taxon>
        <taxon>Pterygota</taxon>
        <taxon>Neoptera</taxon>
        <taxon>Endopterygota</taxon>
        <taxon>Diptera</taxon>
        <taxon>Nematocera</taxon>
        <taxon>Culicoidea</taxon>
        <taxon>Culicidae</taxon>
        <taxon>Culicinae</taxon>
        <taxon>Aedini</taxon>
        <taxon>Aedes</taxon>
        <taxon>Stegomyia</taxon>
    </lineage>
</organism>
<dbReference type="Pfam" id="PF26054">
    <property type="entry name" value="PHD_G2E3"/>
    <property type="match status" value="1"/>
</dbReference>
<feature type="region of interest" description="Disordered" evidence="10">
    <location>
        <begin position="573"/>
        <end position="782"/>
    </location>
</feature>
<evidence type="ECO:0000256" key="3">
    <source>
        <dbReference type="ARBA" id="ARBA00022679"/>
    </source>
</evidence>
<keyword evidence="6" id="KW-0833">Ubl conjugation pathway</keyword>
<evidence type="ECO:0000313" key="14">
    <source>
        <dbReference type="Proteomes" id="UP000069940"/>
    </source>
</evidence>
<dbReference type="InterPro" id="IPR001841">
    <property type="entry name" value="Znf_RING"/>
</dbReference>
<comment type="subcellular location">
    <subcellularLocation>
        <location evidence="1">Nucleus</location>
    </subcellularLocation>
</comment>
<feature type="domain" description="PHD-type" evidence="12">
    <location>
        <begin position="29"/>
        <end position="145"/>
    </location>
</feature>
<keyword evidence="3" id="KW-0808">Transferase</keyword>
<dbReference type="InterPro" id="IPR059102">
    <property type="entry name" value="PHD_PHF7/G2E3-like"/>
</dbReference>
<protein>
    <recommendedName>
        <fullName evidence="15">G2/m phase-specific e3 ubiquitin-protein ligase</fullName>
    </recommendedName>
</protein>
<dbReference type="CDD" id="cd16448">
    <property type="entry name" value="RING-H2"/>
    <property type="match status" value="1"/>
</dbReference>
<keyword evidence="5 9" id="KW-0863">Zinc-finger</keyword>
<evidence type="ECO:0000256" key="10">
    <source>
        <dbReference type="SAM" id="MobiDB-lite"/>
    </source>
</evidence>
<evidence type="ECO:0000256" key="1">
    <source>
        <dbReference type="ARBA" id="ARBA00004123"/>
    </source>
</evidence>
<dbReference type="InterPro" id="IPR013083">
    <property type="entry name" value="Znf_RING/FYVE/PHD"/>
</dbReference>
<keyword evidence="8" id="KW-0539">Nucleus</keyword>
<evidence type="ECO:0000256" key="8">
    <source>
        <dbReference type="ARBA" id="ARBA00023242"/>
    </source>
</evidence>
<dbReference type="InterPro" id="IPR051188">
    <property type="entry name" value="PHD-type_Zinc_Finger"/>
</dbReference>
<dbReference type="SUPFAM" id="SSF57850">
    <property type="entry name" value="RING/U-box"/>
    <property type="match status" value="1"/>
</dbReference>
<feature type="compositionally biased region" description="Low complexity" evidence="10">
    <location>
        <begin position="378"/>
        <end position="388"/>
    </location>
</feature>
<feature type="compositionally biased region" description="Low complexity" evidence="10">
    <location>
        <begin position="742"/>
        <end position="751"/>
    </location>
</feature>
<feature type="region of interest" description="Disordered" evidence="10">
    <location>
        <begin position="1"/>
        <end position="27"/>
    </location>
</feature>
<keyword evidence="14" id="KW-1185">Reference proteome</keyword>
<evidence type="ECO:0000256" key="6">
    <source>
        <dbReference type="ARBA" id="ARBA00022786"/>
    </source>
</evidence>
<feature type="compositionally biased region" description="Low complexity" evidence="10">
    <location>
        <begin position="424"/>
        <end position="436"/>
    </location>
</feature>
<evidence type="ECO:0000256" key="9">
    <source>
        <dbReference type="PROSITE-ProRule" id="PRU00175"/>
    </source>
</evidence>
<feature type="compositionally biased region" description="Low complexity" evidence="10">
    <location>
        <begin position="327"/>
        <end position="342"/>
    </location>
</feature>
<dbReference type="GeneID" id="115267417"/>
<dbReference type="PANTHER" id="PTHR12420:SF42">
    <property type="entry name" value="G2_M PHASE-SPECIFIC E3 UBIQUITIN-PROTEIN LIGASE"/>
    <property type="match status" value="1"/>
</dbReference>
<name>A0ABM1ZEH1_AEDAL</name>
<evidence type="ECO:0000313" key="13">
    <source>
        <dbReference type="EnsemblMetazoa" id="AALFPA23_017664.P25886"/>
    </source>
</evidence>
<accession>A0ABM1ZEH1</accession>
<keyword evidence="7" id="KW-0862">Zinc</keyword>
<evidence type="ECO:0000256" key="4">
    <source>
        <dbReference type="ARBA" id="ARBA00022723"/>
    </source>
</evidence>
<feature type="region of interest" description="Disordered" evidence="10">
    <location>
        <begin position="320"/>
        <end position="437"/>
    </location>
</feature>
<reference evidence="13" key="2">
    <citation type="submission" date="2025-05" db="UniProtKB">
        <authorList>
            <consortium name="EnsemblMetazoa"/>
        </authorList>
    </citation>
    <scope>IDENTIFICATION</scope>
    <source>
        <strain evidence="13">Foshan</strain>
    </source>
</reference>
<evidence type="ECO:0000259" key="12">
    <source>
        <dbReference type="PROSITE" id="PS51805"/>
    </source>
</evidence>
<dbReference type="InterPro" id="IPR011011">
    <property type="entry name" value="Znf_FYVE_PHD"/>
</dbReference>
<evidence type="ECO:0000259" key="11">
    <source>
        <dbReference type="PROSITE" id="PS50089"/>
    </source>
</evidence>
<dbReference type="PANTHER" id="PTHR12420">
    <property type="entry name" value="PHD FINGER PROTEIN"/>
    <property type="match status" value="1"/>
</dbReference>
<dbReference type="InterPro" id="IPR042013">
    <property type="entry name" value="PHF7/G2E3_ePHD"/>
</dbReference>
<dbReference type="RefSeq" id="XP_062716995.1">
    <property type="nucleotide sequence ID" value="XM_062861011.1"/>
</dbReference>
<sequence length="791" mass="87746">MRQSVSTPKTPKTSSKKGASSSTSSPAFPPSCCFICKNPEDDELFLGKFHKKWRLQVHYHCLLLTSSLVQNGDDDEGIFGFMEEDIRNEEARIRSQKCYICKERYANIWCCAKKCFRTFHTACGFKNGCLSHYSDTFQSWCDKHVELVDTEQHSETEACGICYDDMGAYRRLESIRAPCCHNGWFHRRCVAQFAQSAGYFFKCPLCNNKDDFGQLIRQRGVYIPEKDASWELEPNAFNDQLERPSECDAEECRCRYGRDFDDCKRWDLIMCATCGSTCRHDQCMEVPSKNYVCTFCRPIVGNEPPKAVLELAEASRRAEAARRAATRAENNASGNSRGNSRNSRAEAQDDSGSESCDSDSSMEPIATKRRKSKKCIESSESSASSPIAAKKKRKSQKRRNVLEDEDSDSDVVPKRMKPSGQRRLSSSSSHSSLISSNGEEISLEELVAKIPLPRGASVEKLLNAKAIVKVEKLTEEIIKTLTSSENEDEEEAEVSSTGSSAVFDFNYRVQLNKKQRHKAMMMELPALKEAIRSDTDTLTDASVGGGGGGKEDIVRPKTPASKPFAKQFKLKLIGSKSVPRKRSDTSESDPEAVAAKKPCPTTDQPPSKSRISLFPSQDEENTCPNSPRKVSIEPIAQEPGKIHDPSPVKLKLFNRDQPSTVFPPTPPKSASTTKADGSKTAFASQGTNQQQQQHQQKTLNAFFKINSPVEEAASDVATAGSEGPRDSSQSQSSAIATMTERSSSSNNNSSSKIGKGAKNRSVASKTPKSVRKKVVQMDRSQRNLLDYFNRC</sequence>
<feature type="region of interest" description="Disordered" evidence="10">
    <location>
        <begin position="537"/>
        <end position="561"/>
    </location>
</feature>
<feature type="compositionally biased region" description="Basic residues" evidence="10">
    <location>
        <begin position="389"/>
        <end position="399"/>
    </location>
</feature>
<dbReference type="SUPFAM" id="SSF57903">
    <property type="entry name" value="FYVE/PHD zinc finger"/>
    <property type="match status" value="1"/>
</dbReference>
<feature type="domain" description="RING-type" evidence="11">
    <location>
        <begin position="159"/>
        <end position="207"/>
    </location>
</feature>
<dbReference type="Proteomes" id="UP000069940">
    <property type="component" value="Unassembled WGS sequence"/>
</dbReference>
<evidence type="ECO:0000256" key="5">
    <source>
        <dbReference type="ARBA" id="ARBA00022771"/>
    </source>
</evidence>